<dbReference type="EMBL" id="JBCEZU010000023">
    <property type="protein sequence ID" value="KAK9538444.1"/>
    <property type="molecule type" value="Genomic_DNA"/>
</dbReference>
<reference evidence="2 3" key="1">
    <citation type="journal article" date="2024" name="Genome Biol. Evol.">
        <title>Chromosome-level genome assembly of the viviparous eelpout Zoarces viviparus.</title>
        <authorList>
            <person name="Fuhrmann N."/>
            <person name="Brasseur M.V."/>
            <person name="Bakowski C.E."/>
            <person name="Podsiadlowski L."/>
            <person name="Prost S."/>
            <person name="Krehenwinkel H."/>
            <person name="Mayer C."/>
        </authorList>
    </citation>
    <scope>NUCLEOTIDE SEQUENCE [LARGE SCALE GENOMIC DNA]</scope>
    <source>
        <strain evidence="2">NO-MEL_2022_Ind0_liver</strain>
    </source>
</reference>
<dbReference type="AlphaFoldDB" id="A0AAW1FUQ0"/>
<organism evidence="2 3">
    <name type="scientific">Zoarces viviparus</name>
    <name type="common">Viviparous eelpout</name>
    <name type="synonym">Blennius viviparus</name>
    <dbReference type="NCBI Taxonomy" id="48416"/>
    <lineage>
        <taxon>Eukaryota</taxon>
        <taxon>Metazoa</taxon>
        <taxon>Chordata</taxon>
        <taxon>Craniata</taxon>
        <taxon>Vertebrata</taxon>
        <taxon>Euteleostomi</taxon>
        <taxon>Actinopterygii</taxon>
        <taxon>Neopterygii</taxon>
        <taxon>Teleostei</taxon>
        <taxon>Neoteleostei</taxon>
        <taxon>Acanthomorphata</taxon>
        <taxon>Eupercaria</taxon>
        <taxon>Perciformes</taxon>
        <taxon>Cottioidei</taxon>
        <taxon>Zoarcales</taxon>
        <taxon>Zoarcidae</taxon>
        <taxon>Zoarcinae</taxon>
        <taxon>Zoarces</taxon>
    </lineage>
</organism>
<gene>
    <name evidence="2" type="ORF">VZT92_003613</name>
</gene>
<dbReference type="Proteomes" id="UP001488805">
    <property type="component" value="Unassembled WGS sequence"/>
</dbReference>
<evidence type="ECO:0000256" key="1">
    <source>
        <dbReference type="SAM" id="MobiDB-lite"/>
    </source>
</evidence>
<sequence length="83" mass="9359">MKALDRIFLRWEGIRKLGFPGETCHAASERDYIAGAALPLMNQQVFGRRNTLQRSGLSEIWPKSRPSHPPLSSPADCRRVRVG</sequence>
<comment type="caution">
    <text evidence="2">The sequence shown here is derived from an EMBL/GenBank/DDBJ whole genome shotgun (WGS) entry which is preliminary data.</text>
</comment>
<evidence type="ECO:0000313" key="2">
    <source>
        <dbReference type="EMBL" id="KAK9538444.1"/>
    </source>
</evidence>
<accession>A0AAW1FUQ0</accession>
<name>A0AAW1FUQ0_ZOAVI</name>
<protein>
    <submittedName>
        <fullName evidence="2">Uncharacterized protein</fullName>
    </submittedName>
</protein>
<evidence type="ECO:0000313" key="3">
    <source>
        <dbReference type="Proteomes" id="UP001488805"/>
    </source>
</evidence>
<feature type="region of interest" description="Disordered" evidence="1">
    <location>
        <begin position="59"/>
        <end position="83"/>
    </location>
</feature>
<keyword evidence="3" id="KW-1185">Reference proteome</keyword>
<proteinExistence type="predicted"/>